<dbReference type="PANTHER" id="PTHR47481:SF31">
    <property type="entry name" value="OS01G0873500 PROTEIN"/>
    <property type="match status" value="1"/>
</dbReference>
<evidence type="ECO:0000313" key="2">
    <source>
        <dbReference type="EMBL" id="AAM08524.1"/>
    </source>
</evidence>
<evidence type="ECO:0000313" key="3">
    <source>
        <dbReference type="Proteomes" id="UP000000763"/>
    </source>
</evidence>
<dbReference type="PANTHER" id="PTHR47481">
    <property type="match status" value="1"/>
</dbReference>
<name>A0A5S6R8Z4_ORYSJ</name>
<proteinExistence type="predicted"/>
<organism evidence="2 3">
    <name type="scientific">Oryza sativa subsp. japonica</name>
    <name type="common">Rice</name>
    <dbReference type="NCBI Taxonomy" id="39947"/>
    <lineage>
        <taxon>Eukaryota</taxon>
        <taxon>Viridiplantae</taxon>
        <taxon>Streptophyta</taxon>
        <taxon>Embryophyta</taxon>
        <taxon>Tracheophyta</taxon>
        <taxon>Spermatophyta</taxon>
        <taxon>Magnoliopsida</taxon>
        <taxon>Liliopsida</taxon>
        <taxon>Poales</taxon>
        <taxon>Poaceae</taxon>
        <taxon>BOP clade</taxon>
        <taxon>Oryzoideae</taxon>
        <taxon>Oryzeae</taxon>
        <taxon>Oryzinae</taxon>
        <taxon>Oryza</taxon>
        <taxon>Oryza sativa</taxon>
    </lineage>
</organism>
<gene>
    <name evidence="2" type="primary">OSJNBa0015O22.26</name>
</gene>
<reference evidence="3" key="1">
    <citation type="journal article" date="2005" name="Nature">
        <title>The map-based sequence of the rice genome.</title>
        <authorList>
            <consortium name="International rice genome sequencing project (IRGSP)"/>
            <person name="Matsumoto T."/>
            <person name="Wu J."/>
            <person name="Kanamori H."/>
            <person name="Katayose Y."/>
            <person name="Fujisawa M."/>
            <person name="Namiki N."/>
            <person name="Mizuno H."/>
            <person name="Yamamoto K."/>
            <person name="Antonio B.A."/>
            <person name="Baba T."/>
            <person name="Sakata K."/>
            <person name="Nagamura Y."/>
            <person name="Aoki H."/>
            <person name="Arikawa K."/>
            <person name="Arita K."/>
            <person name="Bito T."/>
            <person name="Chiden Y."/>
            <person name="Fujitsuka N."/>
            <person name="Fukunaka R."/>
            <person name="Hamada M."/>
            <person name="Harada C."/>
            <person name="Hayashi A."/>
            <person name="Hijishita S."/>
            <person name="Honda M."/>
            <person name="Hosokawa S."/>
            <person name="Ichikawa Y."/>
            <person name="Idonuma A."/>
            <person name="Iijima M."/>
            <person name="Ikeda M."/>
            <person name="Ikeno M."/>
            <person name="Ito K."/>
            <person name="Ito S."/>
            <person name="Ito T."/>
            <person name="Ito Y."/>
            <person name="Ito Y."/>
            <person name="Iwabuchi A."/>
            <person name="Kamiya K."/>
            <person name="Karasawa W."/>
            <person name="Kurita K."/>
            <person name="Katagiri S."/>
            <person name="Kikuta A."/>
            <person name="Kobayashi H."/>
            <person name="Kobayashi N."/>
            <person name="Machita K."/>
            <person name="Maehara T."/>
            <person name="Masukawa M."/>
            <person name="Mizubayashi T."/>
            <person name="Mukai Y."/>
            <person name="Nagasaki H."/>
            <person name="Nagata Y."/>
            <person name="Naito S."/>
            <person name="Nakashima M."/>
            <person name="Nakama Y."/>
            <person name="Nakamichi Y."/>
            <person name="Nakamura M."/>
            <person name="Meguro A."/>
            <person name="Negishi M."/>
            <person name="Ohta I."/>
            <person name="Ohta T."/>
            <person name="Okamoto M."/>
            <person name="Ono N."/>
            <person name="Saji S."/>
            <person name="Sakaguchi M."/>
            <person name="Sakai K."/>
            <person name="Shibata M."/>
            <person name="Shimokawa T."/>
            <person name="Song J."/>
            <person name="Takazaki Y."/>
            <person name="Terasawa K."/>
            <person name="Tsugane M."/>
            <person name="Tsuji K."/>
            <person name="Ueda S."/>
            <person name="Waki K."/>
            <person name="Yamagata H."/>
            <person name="Yamamoto M."/>
            <person name="Yamamoto S."/>
            <person name="Yamane H."/>
            <person name="Yoshiki S."/>
            <person name="Yoshihara R."/>
            <person name="Yukawa K."/>
            <person name="Zhong H."/>
            <person name="Yano M."/>
            <person name="Yuan Q."/>
            <person name="Ouyang S."/>
            <person name="Liu J."/>
            <person name="Jones K.M."/>
            <person name="Gansberger K."/>
            <person name="Moffat K."/>
            <person name="Hill J."/>
            <person name="Bera J."/>
            <person name="Fadrosh D."/>
            <person name="Jin S."/>
            <person name="Johri S."/>
            <person name="Kim M."/>
            <person name="Overton L."/>
            <person name="Reardon M."/>
            <person name="Tsitrin T."/>
            <person name="Vuong H."/>
            <person name="Weaver B."/>
            <person name="Ciecko A."/>
            <person name="Tallon L."/>
            <person name="Jackson J."/>
            <person name="Pai G."/>
            <person name="Aken S.V."/>
            <person name="Utterback T."/>
            <person name="Reidmuller S."/>
            <person name="Feldblyum T."/>
            <person name="Hsiao J."/>
            <person name="Zismann V."/>
            <person name="Iobst S."/>
            <person name="de Vazeille A.R."/>
            <person name="Buell C.R."/>
            <person name="Ying K."/>
            <person name="Li Y."/>
            <person name="Lu T."/>
            <person name="Huang Y."/>
            <person name="Zhao Q."/>
            <person name="Feng Q."/>
            <person name="Zhang L."/>
            <person name="Zhu J."/>
            <person name="Weng Q."/>
            <person name="Mu J."/>
            <person name="Lu Y."/>
            <person name="Fan D."/>
            <person name="Liu Y."/>
            <person name="Guan J."/>
            <person name="Zhang Y."/>
            <person name="Yu S."/>
            <person name="Liu X."/>
            <person name="Zhang Y."/>
            <person name="Hong G."/>
            <person name="Han B."/>
            <person name="Choisne N."/>
            <person name="Demange N."/>
            <person name="Orjeda G."/>
            <person name="Samain S."/>
            <person name="Cattolico L."/>
            <person name="Pelletier E."/>
            <person name="Couloux A."/>
            <person name="Segurens B."/>
            <person name="Wincker P."/>
            <person name="D'Hont A."/>
            <person name="Scarpelli C."/>
            <person name="Weissenbach J."/>
            <person name="Salanoubat M."/>
            <person name="Quetier F."/>
            <person name="Yu Y."/>
            <person name="Kim H.R."/>
            <person name="Rambo T."/>
            <person name="Currie J."/>
            <person name="Collura K."/>
            <person name="Luo M."/>
            <person name="Yang T."/>
            <person name="Ammiraju J.S.S."/>
            <person name="Engler F."/>
            <person name="Soderlund C."/>
            <person name="Wing R.A."/>
            <person name="Palmer L.E."/>
            <person name="de la Bastide M."/>
            <person name="Spiegel L."/>
            <person name="Nascimento L."/>
            <person name="Zutavern T."/>
            <person name="O'Shaughnessy A."/>
            <person name="Dike S."/>
            <person name="Dedhia N."/>
            <person name="Preston R."/>
            <person name="Balija V."/>
            <person name="McCombie W.R."/>
            <person name="Chow T."/>
            <person name="Chen H."/>
            <person name="Chung M."/>
            <person name="Chen C."/>
            <person name="Shaw J."/>
            <person name="Wu H."/>
            <person name="Hsiao K."/>
            <person name="Chao Y."/>
            <person name="Chu M."/>
            <person name="Cheng C."/>
            <person name="Hour A."/>
            <person name="Lee P."/>
            <person name="Lin S."/>
            <person name="Lin Y."/>
            <person name="Liou J."/>
            <person name="Liu S."/>
            <person name="Hsing Y."/>
            <person name="Raghuvanshi S."/>
            <person name="Mohanty A."/>
            <person name="Bharti A.K."/>
            <person name="Gaur A."/>
            <person name="Gupta V."/>
            <person name="Kumar D."/>
            <person name="Ravi V."/>
            <person name="Vij S."/>
            <person name="Kapur A."/>
            <person name="Khurana P."/>
            <person name="Khurana P."/>
            <person name="Khurana J.P."/>
            <person name="Tyagi A.K."/>
            <person name="Gaikwad K."/>
            <person name="Singh A."/>
            <person name="Dalal V."/>
            <person name="Srivastava S."/>
            <person name="Dixit A."/>
            <person name="Pal A.K."/>
            <person name="Ghazi I.A."/>
            <person name="Yadav M."/>
            <person name="Pandit A."/>
            <person name="Bhargava A."/>
            <person name="Sureshbabu K."/>
            <person name="Batra K."/>
            <person name="Sharma T.R."/>
            <person name="Mohapatra T."/>
            <person name="Singh N.K."/>
            <person name="Messing J."/>
            <person name="Nelson A.B."/>
            <person name="Fuks G."/>
            <person name="Kavchok S."/>
            <person name="Keizer G."/>
            <person name="Linton E."/>
            <person name="Llaca V."/>
            <person name="Song R."/>
            <person name="Tanyolac B."/>
            <person name="Young S."/>
            <person name="Ho-Il K."/>
            <person name="Hahn J.H."/>
            <person name="Sangsakoo G."/>
            <person name="Vanavichit A."/>
            <person name="de Mattos Luiz.A.T."/>
            <person name="Zimmer P.D."/>
            <person name="Malone G."/>
            <person name="Dellagostin O."/>
            <person name="de Oliveira A.C."/>
            <person name="Bevan M."/>
            <person name="Bancroft I."/>
            <person name="Minx P."/>
            <person name="Cordum H."/>
            <person name="Wilson R."/>
            <person name="Cheng Z."/>
            <person name="Jin W."/>
            <person name="Jiang J."/>
            <person name="Leong S.A."/>
            <person name="Iwama H."/>
            <person name="Gojobori T."/>
            <person name="Itoh T."/>
            <person name="Niimura Y."/>
            <person name="Fujii Y."/>
            <person name="Habara T."/>
            <person name="Sakai H."/>
            <person name="Sato Y."/>
            <person name="Wilson G."/>
            <person name="Kumar K."/>
            <person name="McCouch S."/>
            <person name="Juretic N."/>
            <person name="Hoen D."/>
            <person name="Wright S."/>
            <person name="Bruskiewich R."/>
            <person name="Bureau T."/>
            <person name="Miyao A."/>
            <person name="Hirochika H."/>
            <person name="Nishikawa T."/>
            <person name="Kadowaki K."/>
            <person name="Sugiura M."/>
            <person name="Burr B."/>
            <person name="Sasaki T."/>
        </authorList>
    </citation>
    <scope>NUCLEOTIDE SEQUENCE [LARGE SCALE GENOMIC DNA]</scope>
    <source>
        <strain evidence="3">cv. Nipponbare</strain>
    </source>
</reference>
<dbReference type="AlphaFoldDB" id="A0A5S6R8Z4"/>
<evidence type="ECO:0000256" key="1">
    <source>
        <dbReference type="SAM" id="MobiDB-lite"/>
    </source>
</evidence>
<dbReference type="EMBL" id="AC068654">
    <property type="protein sequence ID" value="AAM08524.1"/>
    <property type="molecule type" value="Genomic_DNA"/>
</dbReference>
<protein>
    <recommendedName>
        <fullName evidence="4">Retrotransposon gag domain-containing protein</fullName>
    </recommendedName>
</protein>
<sequence length="143" mass="15991">MEIERTTDGRTEKIVNPPFKSGSPPTNRYVLTQVAIASTAAQAWQQICAMFTTQTEAQSLNIRLILINAQKGNMSVSQYYGKMKALRDEIATSRKPLDEEDLLAYILDGLNEDFEPVVSAIVARNETVTMSEVCSQLLNFETR</sequence>
<dbReference type="Pfam" id="PF14223">
    <property type="entry name" value="Retrotran_gag_2"/>
    <property type="match status" value="1"/>
</dbReference>
<evidence type="ECO:0008006" key="4">
    <source>
        <dbReference type="Google" id="ProtNLM"/>
    </source>
</evidence>
<reference evidence="3" key="2">
    <citation type="journal article" date="2008" name="Nucleic Acids Res.">
        <title>The rice annotation project database (RAP-DB): 2008 update.</title>
        <authorList>
            <consortium name="The rice annotation project (RAP)"/>
        </authorList>
    </citation>
    <scope>GENOME REANNOTATION</scope>
    <source>
        <strain evidence="3">cv. Nipponbare</strain>
    </source>
</reference>
<dbReference type="Proteomes" id="UP000000763">
    <property type="component" value="Chromosome 10"/>
</dbReference>
<accession>A0A5S6R8Z4</accession>
<feature type="compositionally biased region" description="Basic and acidic residues" evidence="1">
    <location>
        <begin position="1"/>
        <end position="13"/>
    </location>
</feature>
<feature type="region of interest" description="Disordered" evidence="1">
    <location>
        <begin position="1"/>
        <end position="22"/>
    </location>
</feature>